<dbReference type="Proteomes" id="UP001189429">
    <property type="component" value="Unassembled WGS sequence"/>
</dbReference>
<feature type="compositionally biased region" description="Low complexity" evidence="1">
    <location>
        <begin position="61"/>
        <end position="70"/>
    </location>
</feature>
<keyword evidence="2" id="KW-1133">Transmembrane helix</keyword>
<sequence>MDAGAQCKFVQDDNMESQRVGLSFACAMVSAAWISAMFLALAVAAYANYTIYQLRESSSCRATRPGTSSTGRRRRGQGPPRGPGPGHTAPCGARGAGARPSPTRRPRRGRSLAGAPWRSGPRRCPDLASPFSSTLLRPLLPAP</sequence>
<organism evidence="3 4">
    <name type="scientific">Prorocentrum cordatum</name>
    <dbReference type="NCBI Taxonomy" id="2364126"/>
    <lineage>
        <taxon>Eukaryota</taxon>
        <taxon>Sar</taxon>
        <taxon>Alveolata</taxon>
        <taxon>Dinophyceae</taxon>
        <taxon>Prorocentrales</taxon>
        <taxon>Prorocentraceae</taxon>
        <taxon>Prorocentrum</taxon>
    </lineage>
</organism>
<name>A0ABN9VPT1_9DINO</name>
<accession>A0ABN9VPT1</accession>
<feature type="non-terminal residue" evidence="3">
    <location>
        <position position="143"/>
    </location>
</feature>
<gene>
    <name evidence="3" type="ORF">PCOR1329_LOCUS59765</name>
</gene>
<comment type="caution">
    <text evidence="3">The sequence shown here is derived from an EMBL/GenBank/DDBJ whole genome shotgun (WGS) entry which is preliminary data.</text>
</comment>
<evidence type="ECO:0000313" key="3">
    <source>
        <dbReference type="EMBL" id="CAK0875016.1"/>
    </source>
</evidence>
<feature type="transmembrane region" description="Helical" evidence="2">
    <location>
        <begin position="20"/>
        <end position="47"/>
    </location>
</feature>
<feature type="region of interest" description="Disordered" evidence="1">
    <location>
        <begin position="58"/>
        <end position="143"/>
    </location>
</feature>
<keyword evidence="2" id="KW-0472">Membrane</keyword>
<protein>
    <submittedName>
        <fullName evidence="3">Uncharacterized protein</fullName>
    </submittedName>
</protein>
<evidence type="ECO:0000256" key="2">
    <source>
        <dbReference type="SAM" id="Phobius"/>
    </source>
</evidence>
<reference evidence="3" key="1">
    <citation type="submission" date="2023-10" db="EMBL/GenBank/DDBJ databases">
        <authorList>
            <person name="Chen Y."/>
            <person name="Shah S."/>
            <person name="Dougan E. K."/>
            <person name="Thang M."/>
            <person name="Chan C."/>
        </authorList>
    </citation>
    <scope>NUCLEOTIDE SEQUENCE [LARGE SCALE GENOMIC DNA]</scope>
</reference>
<keyword evidence="4" id="KW-1185">Reference proteome</keyword>
<evidence type="ECO:0000256" key="1">
    <source>
        <dbReference type="SAM" id="MobiDB-lite"/>
    </source>
</evidence>
<proteinExistence type="predicted"/>
<evidence type="ECO:0000313" key="4">
    <source>
        <dbReference type="Proteomes" id="UP001189429"/>
    </source>
</evidence>
<keyword evidence="2" id="KW-0812">Transmembrane</keyword>
<feature type="compositionally biased region" description="Low complexity" evidence="1">
    <location>
        <begin position="86"/>
        <end position="101"/>
    </location>
</feature>
<dbReference type="EMBL" id="CAUYUJ010017461">
    <property type="protein sequence ID" value="CAK0875016.1"/>
    <property type="molecule type" value="Genomic_DNA"/>
</dbReference>